<dbReference type="EMBL" id="BMYI01000020">
    <property type="protein sequence ID" value="GHC36673.1"/>
    <property type="molecule type" value="Genomic_DNA"/>
</dbReference>
<gene>
    <name evidence="2" type="ORF">GCM10007291_42700</name>
</gene>
<reference evidence="3" key="1">
    <citation type="journal article" date="2019" name="Int. J. Syst. Evol. Microbiol.">
        <title>The Global Catalogue of Microorganisms (GCM) 10K type strain sequencing project: providing services to taxonomists for standard genome sequencing and annotation.</title>
        <authorList>
            <consortium name="The Broad Institute Genomics Platform"/>
            <consortium name="The Broad Institute Genome Sequencing Center for Infectious Disease"/>
            <person name="Wu L."/>
            <person name="Ma J."/>
        </authorList>
    </citation>
    <scope>NUCLEOTIDE SEQUENCE [LARGE SCALE GENOMIC DNA]</scope>
    <source>
        <strain evidence="3">KCTC 23298</strain>
    </source>
</reference>
<name>A0ABQ3FT70_9RHOB</name>
<evidence type="ECO:0008006" key="4">
    <source>
        <dbReference type="Google" id="ProtNLM"/>
    </source>
</evidence>
<sequence length="353" mass="39700">MRYLPPDLEAVPTKTSEWTSSHAKTWLWHGFSRYHLRSDDIPAFFPLGDYFSVLESPETEIGRLCSKSVRFRSKVVPAIAGLLGDVPPSETGFRVFHHLQNLTIELHEPSLIEAMWNRLASPGFLDRAHSEQKQELFARAFLCAEKLSSSDEVQELLKTRMLASRHFNPDWTPSILAAMLQKDPASVVASLRLLSAFVDSVADEARVSSIIDGCTKVIAELVQSYADPSKIVEAMNAEEIFEMATLPGDKRITGGIALVFAEKLKIDFEQKDQSSTADSPNHEIVAIDASDLLNDVKGKLWHVATTATQALIKAVVPRDYRSAKMLNKRREFQRRNQPGDQVRWQDERMPIDV</sequence>
<dbReference type="RefSeq" id="WP_189382209.1">
    <property type="nucleotide sequence ID" value="NZ_BMYI01000020.1"/>
</dbReference>
<evidence type="ECO:0000256" key="1">
    <source>
        <dbReference type="SAM" id="MobiDB-lite"/>
    </source>
</evidence>
<comment type="caution">
    <text evidence="2">The sequence shown here is derived from an EMBL/GenBank/DDBJ whole genome shotgun (WGS) entry which is preliminary data.</text>
</comment>
<evidence type="ECO:0000313" key="3">
    <source>
        <dbReference type="Proteomes" id="UP000658305"/>
    </source>
</evidence>
<feature type="region of interest" description="Disordered" evidence="1">
    <location>
        <begin position="333"/>
        <end position="353"/>
    </location>
</feature>
<accession>A0ABQ3FT70</accession>
<organism evidence="2 3">
    <name type="scientific">Gemmobacter nanjingensis</name>
    <dbReference type="NCBI Taxonomy" id="488454"/>
    <lineage>
        <taxon>Bacteria</taxon>
        <taxon>Pseudomonadati</taxon>
        <taxon>Pseudomonadota</taxon>
        <taxon>Alphaproteobacteria</taxon>
        <taxon>Rhodobacterales</taxon>
        <taxon>Paracoccaceae</taxon>
        <taxon>Gemmobacter</taxon>
    </lineage>
</organism>
<protein>
    <recommendedName>
        <fullName evidence="4">DUF4238 domain-containing protein</fullName>
    </recommendedName>
</protein>
<keyword evidence="3" id="KW-1185">Reference proteome</keyword>
<evidence type="ECO:0000313" key="2">
    <source>
        <dbReference type="EMBL" id="GHC36673.1"/>
    </source>
</evidence>
<proteinExistence type="predicted"/>
<dbReference type="Proteomes" id="UP000658305">
    <property type="component" value="Unassembled WGS sequence"/>
</dbReference>
<feature type="compositionally biased region" description="Basic and acidic residues" evidence="1">
    <location>
        <begin position="343"/>
        <end position="353"/>
    </location>
</feature>